<accession>A0AAD3YC26</accession>
<evidence type="ECO:0000313" key="1">
    <source>
        <dbReference type="EMBL" id="GMK57665.1"/>
    </source>
</evidence>
<reference evidence="1" key="2">
    <citation type="submission" date="2023-06" db="EMBL/GenBank/DDBJ databases">
        <authorList>
            <person name="Kobayashi Y."/>
            <person name="Kayamori A."/>
            <person name="Aoki K."/>
            <person name="Shiwa Y."/>
            <person name="Fujita N."/>
            <person name="Sugita T."/>
            <person name="Iwasaki W."/>
            <person name="Tanaka N."/>
            <person name="Takashima M."/>
        </authorList>
    </citation>
    <scope>NUCLEOTIDE SEQUENCE</scope>
    <source>
        <strain evidence="1">HIS016</strain>
    </source>
</reference>
<evidence type="ECO:0000313" key="2">
    <source>
        <dbReference type="Proteomes" id="UP001222932"/>
    </source>
</evidence>
<protein>
    <recommendedName>
        <fullName evidence="3">BTB domain-containing protein</fullName>
    </recommendedName>
</protein>
<proteinExistence type="predicted"/>
<reference evidence="1" key="1">
    <citation type="journal article" date="2023" name="BMC Genomics">
        <title>Chromosome-level genome assemblies of Cutaneotrichosporon spp. (Trichosporonales, Basidiomycota) reveal imbalanced evolution between nucleotide sequences and chromosome synteny.</title>
        <authorList>
            <person name="Kobayashi Y."/>
            <person name="Kayamori A."/>
            <person name="Aoki K."/>
            <person name="Shiwa Y."/>
            <person name="Matsutani M."/>
            <person name="Fujita N."/>
            <person name="Sugita T."/>
            <person name="Iwasaki W."/>
            <person name="Tanaka N."/>
            <person name="Takashima M."/>
        </authorList>
    </citation>
    <scope>NUCLEOTIDE SEQUENCE</scope>
    <source>
        <strain evidence="1">HIS016</strain>
    </source>
</reference>
<organism evidence="1 2">
    <name type="scientific">Cutaneotrichosporon spelunceum</name>
    <dbReference type="NCBI Taxonomy" id="1672016"/>
    <lineage>
        <taxon>Eukaryota</taxon>
        <taxon>Fungi</taxon>
        <taxon>Dikarya</taxon>
        <taxon>Basidiomycota</taxon>
        <taxon>Agaricomycotina</taxon>
        <taxon>Tremellomycetes</taxon>
        <taxon>Trichosporonales</taxon>
        <taxon>Trichosporonaceae</taxon>
        <taxon>Cutaneotrichosporon</taxon>
    </lineage>
</organism>
<keyword evidence="2" id="KW-1185">Reference proteome</keyword>
<dbReference type="AlphaFoldDB" id="A0AAD3YC26"/>
<dbReference type="EMBL" id="BTCM01000004">
    <property type="protein sequence ID" value="GMK57665.1"/>
    <property type="molecule type" value="Genomic_DNA"/>
</dbReference>
<comment type="caution">
    <text evidence="1">The sequence shown here is derived from an EMBL/GenBank/DDBJ whole genome shotgun (WGS) entry which is preliminary data.</text>
</comment>
<dbReference type="Proteomes" id="UP001222932">
    <property type="component" value="Unassembled WGS sequence"/>
</dbReference>
<sequence>MARNKCPLPKRLTIERGDFPKLGDPRPCAKKVRCWAPPKSSPGTPHHDSGSSNASACPLDFPAIGAPTKPAILHANLVADDGTAFLLPAQALAKVSNVFKDALAIPNISPDEEPPVAVFPITDVSTAAVAFLAGILTCPDAYHHPPHLSLNGTEAENDALLTDLVELQDKFDLNGQIFFQAVIRRLELDHGHAKSQTIFVFATLGKFTTVVARYSTFLLSPIHHYQHLYQPTRFWWTRTLMTKAPQRFDEVRVMLNHWDTEMAEFVSSCSYKNFKFSDTCSSSQCSTYTAECGLEAAYYIHASICIWETIEAYPQCVCLEVLLVALESKYPESFCKTCATSMIEGILHQYDFNITPSSWRLGNLNRDMTDMLFDYMSWTLSGKKKVVATSQTVGNDFGRN</sequence>
<name>A0AAD3YC26_9TREE</name>
<evidence type="ECO:0008006" key="3">
    <source>
        <dbReference type="Google" id="ProtNLM"/>
    </source>
</evidence>
<gene>
    <name evidence="1" type="ORF">CspeluHIS016_0404990</name>
</gene>